<keyword evidence="3 6" id="KW-0378">Hydrolase</keyword>
<evidence type="ECO:0000256" key="1">
    <source>
        <dbReference type="ARBA" id="ARBA00005228"/>
    </source>
</evidence>
<dbReference type="GO" id="GO:0004252">
    <property type="term" value="F:serine-type endopeptidase activity"/>
    <property type="evidence" value="ECO:0007669"/>
    <property type="project" value="UniProtKB-UniRule"/>
</dbReference>
<dbReference type="Proteomes" id="UP000285430">
    <property type="component" value="Unassembled WGS sequence"/>
</dbReference>
<evidence type="ECO:0000256" key="2">
    <source>
        <dbReference type="ARBA" id="ARBA00022670"/>
    </source>
</evidence>
<name>A0A3R7F2K8_APHAT</name>
<comment type="function">
    <text evidence="5">Serine peptidase whose precise substrate specificity remains unclear. Does not cleave peptides after a arginine or lysine residue. Regulates trans-Golgi network morphology and sorting by regulating the membrane binding of the AP-1 complex. May play a role in the regulation of synaptic vesicle exocytosis.</text>
</comment>
<dbReference type="InterPro" id="IPR023302">
    <property type="entry name" value="Pept_S9A_N"/>
</dbReference>
<dbReference type="SUPFAM" id="SSF50993">
    <property type="entry name" value="Peptidase/esterase 'gauge' domain"/>
    <property type="match status" value="1"/>
</dbReference>
<dbReference type="AlphaFoldDB" id="A0A3R7F2K8"/>
<evidence type="ECO:0000256" key="5">
    <source>
        <dbReference type="ARBA" id="ARBA00045448"/>
    </source>
</evidence>
<reference evidence="9 10" key="1">
    <citation type="submission" date="2018-08" db="EMBL/GenBank/DDBJ databases">
        <title>Aphanomyces genome sequencing and annotation.</title>
        <authorList>
            <person name="Minardi D."/>
            <person name="Oidtmann B."/>
            <person name="Van Der Giezen M."/>
            <person name="Studholme D.J."/>
        </authorList>
    </citation>
    <scope>NUCLEOTIDE SEQUENCE [LARGE SCALE GENOMIC DNA]</scope>
    <source>
        <strain evidence="9 10">Da</strain>
    </source>
</reference>
<comment type="similarity">
    <text evidence="1 6">Belongs to the peptidase S9A family.</text>
</comment>
<evidence type="ECO:0000256" key="3">
    <source>
        <dbReference type="ARBA" id="ARBA00022801"/>
    </source>
</evidence>
<dbReference type="Gene3D" id="2.130.10.120">
    <property type="entry name" value="Prolyl oligopeptidase, N-terminal domain"/>
    <property type="match status" value="1"/>
</dbReference>
<dbReference type="InterPro" id="IPR029058">
    <property type="entry name" value="AB_hydrolase_fold"/>
</dbReference>
<dbReference type="SUPFAM" id="SSF53474">
    <property type="entry name" value="alpha/beta-Hydrolases"/>
    <property type="match status" value="1"/>
</dbReference>
<keyword evidence="4 6" id="KW-0720">Serine protease</keyword>
<evidence type="ECO:0000313" key="9">
    <source>
        <dbReference type="EMBL" id="RHZ22345.1"/>
    </source>
</evidence>
<comment type="caution">
    <text evidence="9">The sequence shown here is derived from an EMBL/GenBank/DDBJ whole genome shotgun (WGS) entry which is preliminary data.</text>
</comment>
<evidence type="ECO:0000256" key="6">
    <source>
        <dbReference type="RuleBase" id="RU368024"/>
    </source>
</evidence>
<keyword evidence="2 6" id="KW-0645">Protease</keyword>
<protein>
    <recommendedName>
        <fullName evidence="6">Prolyl endopeptidase</fullName>
        <ecNumber evidence="6">3.4.21.-</ecNumber>
    </recommendedName>
</protein>
<feature type="domain" description="Peptidase S9 prolyl oligopeptidase catalytic" evidence="7">
    <location>
        <begin position="287"/>
        <end position="468"/>
    </location>
</feature>
<evidence type="ECO:0000256" key="4">
    <source>
        <dbReference type="ARBA" id="ARBA00022825"/>
    </source>
</evidence>
<dbReference type="InterPro" id="IPR001375">
    <property type="entry name" value="Peptidase_S9_cat"/>
</dbReference>
<evidence type="ECO:0000259" key="7">
    <source>
        <dbReference type="Pfam" id="PF00326"/>
    </source>
</evidence>
<evidence type="ECO:0000259" key="8">
    <source>
        <dbReference type="Pfam" id="PF02897"/>
    </source>
</evidence>
<feature type="domain" description="Peptidase S9A N-terminal" evidence="8">
    <location>
        <begin position="1"/>
        <end position="236"/>
    </location>
</feature>
<dbReference type="Gene3D" id="3.40.50.1820">
    <property type="entry name" value="alpha/beta hydrolase"/>
    <property type="match status" value="1"/>
</dbReference>
<dbReference type="PANTHER" id="PTHR11757:SF19">
    <property type="entry name" value="PROLYL ENDOPEPTIDASE-LIKE"/>
    <property type="match status" value="1"/>
</dbReference>
<sequence>IVWGRDAETLFYVTQDAAHRSHKVWSHLVGAPQSDDTTLFTEDDEMFFADVFKTSSGRFLVITTSSQVTSEVRVLDLHDPQSSFLAILGVKYTVEHWQNELLISTNRDGDVNFKLMSVPLHIVLDKQKTAHNSQWTSVFAYDPTVKVASVICFESFFVLNGREDGLTQSWICGKNTNNSTWHKTRLPMPEAMYSLGTAKNAEYATTKFRYTYSSMTTPLQTVEYDFISNKTVILKETPVPHYDRSLYHTERVEATASDGTTVPISVIYRKDKKKAEGQPQALHLYGYEAAKYLTKMTTFTDFIACAEHLVATKVTSPSHMTCEGVSAGGLLIGAVLNMRPDLFTATIAAVPFVDVMNSMCDATIPLTTVEWAEWGNPNELDYFAYMLQYSPYVLLSQTSYLYYDNVKAQAYPNLLVTSGLFDPRVAYWEPTKWVAKLRDLKTDNNQVLFKIDLDGGHCAHLNVNDRYHFLKEKTVNLSFLLDQLKCLEK</sequence>
<dbReference type="VEuPathDB" id="FungiDB:H257_14204"/>
<proteinExistence type="inferred from homology"/>
<accession>A0A3R7F2K8</accession>
<dbReference type="Pfam" id="PF02897">
    <property type="entry name" value="Peptidase_S9_N"/>
    <property type="match status" value="1"/>
</dbReference>
<dbReference type="InterPro" id="IPR002470">
    <property type="entry name" value="Peptidase_S9A"/>
</dbReference>
<evidence type="ECO:0000313" key="10">
    <source>
        <dbReference type="Proteomes" id="UP000285430"/>
    </source>
</evidence>
<dbReference type="Pfam" id="PF00326">
    <property type="entry name" value="Peptidase_S9"/>
    <property type="match status" value="1"/>
</dbReference>
<organism evidence="9 10">
    <name type="scientific">Aphanomyces astaci</name>
    <name type="common">Crayfish plague agent</name>
    <dbReference type="NCBI Taxonomy" id="112090"/>
    <lineage>
        <taxon>Eukaryota</taxon>
        <taxon>Sar</taxon>
        <taxon>Stramenopiles</taxon>
        <taxon>Oomycota</taxon>
        <taxon>Saprolegniomycetes</taxon>
        <taxon>Saprolegniales</taxon>
        <taxon>Verrucalvaceae</taxon>
        <taxon>Aphanomyces</taxon>
    </lineage>
</organism>
<dbReference type="GO" id="GO:0006508">
    <property type="term" value="P:proteolysis"/>
    <property type="evidence" value="ECO:0007669"/>
    <property type="project" value="UniProtKB-KW"/>
</dbReference>
<dbReference type="PRINTS" id="PR00862">
    <property type="entry name" value="PROLIGOPTASE"/>
</dbReference>
<dbReference type="InterPro" id="IPR051543">
    <property type="entry name" value="Serine_Peptidase_S9A"/>
</dbReference>
<dbReference type="EMBL" id="QUTH01003005">
    <property type="protein sequence ID" value="RHZ22345.1"/>
    <property type="molecule type" value="Genomic_DNA"/>
</dbReference>
<dbReference type="PANTHER" id="PTHR11757">
    <property type="entry name" value="PROTEASE FAMILY S9A OLIGOPEPTIDASE"/>
    <property type="match status" value="1"/>
</dbReference>
<feature type="non-terminal residue" evidence="9">
    <location>
        <position position="1"/>
    </location>
</feature>
<gene>
    <name evidence="9" type="ORF">DYB37_012557</name>
</gene>
<dbReference type="EC" id="3.4.21.-" evidence="6"/>